<evidence type="ECO:0000256" key="3">
    <source>
        <dbReference type="ARBA" id="ARBA00022692"/>
    </source>
</evidence>
<dbReference type="InterPro" id="IPR004192">
    <property type="entry name" value="Rieske_TM"/>
</dbReference>
<evidence type="ECO:0000256" key="4">
    <source>
        <dbReference type="ARBA" id="ARBA00022714"/>
    </source>
</evidence>
<dbReference type="SUPFAM" id="SSF50022">
    <property type="entry name" value="ISP domain"/>
    <property type="match status" value="1"/>
</dbReference>
<keyword evidence="7" id="KW-0408">Iron</keyword>
<evidence type="ECO:0000256" key="2">
    <source>
        <dbReference type="ARBA" id="ARBA00010651"/>
    </source>
</evidence>
<evidence type="ECO:0000313" key="15">
    <source>
        <dbReference type="EMBL" id="KAG7313591.1"/>
    </source>
</evidence>
<name>A0ABQ7R8L4_PLUXY</name>
<keyword evidence="10" id="KW-1015">Disulfide bond</keyword>
<dbReference type="InterPro" id="IPR017941">
    <property type="entry name" value="Rieske_2Fe-2S"/>
</dbReference>
<dbReference type="InterPro" id="IPR036922">
    <property type="entry name" value="Rieske_2Fe-2S_sf"/>
</dbReference>
<keyword evidence="9" id="KW-0472">Membrane</keyword>
<dbReference type="Pfam" id="PF02921">
    <property type="entry name" value="UCR_TM"/>
    <property type="match status" value="1"/>
</dbReference>
<evidence type="ECO:0000313" key="16">
    <source>
        <dbReference type="Proteomes" id="UP000823941"/>
    </source>
</evidence>
<comment type="caution">
    <text evidence="15">The sequence shown here is derived from an EMBL/GenBank/DDBJ whole genome shotgun (WGS) entry which is preliminary data.</text>
</comment>
<evidence type="ECO:0000256" key="5">
    <source>
        <dbReference type="ARBA" id="ARBA00022723"/>
    </source>
</evidence>
<evidence type="ECO:0000256" key="9">
    <source>
        <dbReference type="ARBA" id="ARBA00023136"/>
    </source>
</evidence>
<dbReference type="Gene3D" id="1.20.5.270">
    <property type="entry name" value="Ubiquinol cytochrome reductase, transmembrane domain"/>
    <property type="match status" value="1"/>
</dbReference>
<dbReference type="EMBL" id="JAHIBW010000001">
    <property type="protein sequence ID" value="KAG7313591.1"/>
    <property type="molecule type" value="Genomic_DNA"/>
</dbReference>
<comment type="cofactor">
    <cofactor evidence="11">
        <name>[2Fe-2S] cluster</name>
        <dbReference type="ChEBI" id="CHEBI:190135"/>
    </cofactor>
    <text evidence="11">Binds 1 [2Fe-2S] cluster per subunit.</text>
</comment>
<evidence type="ECO:0000256" key="11">
    <source>
        <dbReference type="RuleBase" id="RU004494"/>
    </source>
</evidence>
<accession>A0ABQ7R8L4</accession>
<reference evidence="15 16" key="1">
    <citation type="submission" date="2021-06" db="EMBL/GenBank/DDBJ databases">
        <title>A haploid diamondback moth (Plutella xylostella L.) genome assembly resolves 31 chromosomes and identifies a diamide resistance mutation.</title>
        <authorList>
            <person name="Ward C.M."/>
            <person name="Perry K.D."/>
            <person name="Baker G."/>
            <person name="Powis K."/>
            <person name="Heckel D.G."/>
            <person name="Baxter S.W."/>
        </authorList>
    </citation>
    <scope>NUCLEOTIDE SEQUENCE [LARGE SCALE GENOMIC DNA]</scope>
    <source>
        <strain evidence="15 16">LV</strain>
        <tissue evidence="15">Single pupa</tissue>
    </source>
</reference>
<dbReference type="SUPFAM" id="SSF81502">
    <property type="entry name" value="ISP transmembrane anchor"/>
    <property type="match status" value="1"/>
</dbReference>
<comment type="miscellaneous">
    <text evidence="11">The Rieske protein is a high potential 2Fe-2S protein.</text>
</comment>
<keyword evidence="3" id="KW-0812">Transmembrane</keyword>
<comment type="similarity">
    <text evidence="2">Belongs to the Rieske iron-sulfur protein family.</text>
</comment>
<dbReference type="Gene3D" id="2.102.10.10">
    <property type="entry name" value="Rieske [2Fe-2S] iron-sulphur domain"/>
    <property type="match status" value="1"/>
</dbReference>
<dbReference type="PRINTS" id="PR00162">
    <property type="entry name" value="RIESKE"/>
</dbReference>
<evidence type="ECO:0000256" key="10">
    <source>
        <dbReference type="ARBA" id="ARBA00023157"/>
    </source>
</evidence>
<comment type="catalytic activity">
    <reaction evidence="11">
        <text>a quinol + 2 Fe(III)-[cytochrome c](out) = a quinone + 2 Fe(II)-[cytochrome c](out) + 2 H(+)(out)</text>
        <dbReference type="Rhea" id="RHEA:11484"/>
        <dbReference type="Rhea" id="RHEA-COMP:10350"/>
        <dbReference type="Rhea" id="RHEA-COMP:14399"/>
        <dbReference type="ChEBI" id="CHEBI:15378"/>
        <dbReference type="ChEBI" id="CHEBI:24646"/>
        <dbReference type="ChEBI" id="CHEBI:29033"/>
        <dbReference type="ChEBI" id="CHEBI:29034"/>
        <dbReference type="ChEBI" id="CHEBI:132124"/>
        <dbReference type="EC" id="7.1.1.8"/>
    </reaction>
</comment>
<dbReference type="NCBIfam" id="TIGR01416">
    <property type="entry name" value="Rieske_proteo"/>
    <property type="match status" value="1"/>
</dbReference>
<keyword evidence="16" id="KW-1185">Reference proteome</keyword>
<evidence type="ECO:0000256" key="6">
    <source>
        <dbReference type="ARBA" id="ARBA00022989"/>
    </source>
</evidence>
<evidence type="ECO:0000256" key="13">
    <source>
        <dbReference type="SAM" id="MobiDB-lite"/>
    </source>
</evidence>
<dbReference type="InterPro" id="IPR037008">
    <property type="entry name" value="bc1_Rieske_TM_sf"/>
</dbReference>
<dbReference type="PANTHER" id="PTHR10134">
    <property type="entry name" value="CYTOCHROME B-C1 COMPLEX SUBUNIT RIESKE, MITOCHONDRIAL"/>
    <property type="match status" value="1"/>
</dbReference>
<dbReference type="Pfam" id="PF00355">
    <property type="entry name" value="Rieske"/>
    <property type="match status" value="1"/>
</dbReference>
<keyword evidence="5" id="KW-0479">Metal-binding</keyword>
<evidence type="ECO:0000256" key="1">
    <source>
        <dbReference type="ARBA" id="ARBA00004167"/>
    </source>
</evidence>
<proteinExistence type="inferred from homology"/>
<comment type="subcellular location">
    <subcellularLocation>
        <location evidence="1">Membrane</location>
        <topology evidence="1">Single-pass membrane protein</topology>
    </subcellularLocation>
    <subcellularLocation>
        <location evidence="12">Mitochondrion inner membrane</location>
    </subcellularLocation>
</comment>
<dbReference type="Proteomes" id="UP000823941">
    <property type="component" value="Chromosome 1"/>
</dbReference>
<feature type="region of interest" description="Disordered" evidence="13">
    <location>
        <begin position="37"/>
        <end position="59"/>
    </location>
</feature>
<sequence>MNFLSRGCLPNCRAIQFWGAYTRDVLKLTAISDGTHRDNNRKLKKWSQTNPHRSSGPPLWTQVRRCSDPRPSPLHRDIPHPNFNNYRKNQFKDVNRSEFGQGDEKKGSSYALTCFGLMGALYGTKALVIHYVTFMGAAADVLALATVEIDISKIAAGGCLSYKWRGKPVFIKNRLPSEIEIEASTPMSALKDPVPPEAMLKRPEWLVVIGICTHLGCVPIPNSGDFPGGFYCPCHGSHYDNVGRVRKGPAPINLEVPSYEFLSDTLLKVG</sequence>
<gene>
    <name evidence="15" type="ORF">JYU34_000743</name>
</gene>
<organism evidence="15 16">
    <name type="scientific">Plutella xylostella</name>
    <name type="common">Diamondback moth</name>
    <name type="synonym">Plutella maculipennis</name>
    <dbReference type="NCBI Taxonomy" id="51655"/>
    <lineage>
        <taxon>Eukaryota</taxon>
        <taxon>Metazoa</taxon>
        <taxon>Ecdysozoa</taxon>
        <taxon>Arthropoda</taxon>
        <taxon>Hexapoda</taxon>
        <taxon>Insecta</taxon>
        <taxon>Pterygota</taxon>
        <taxon>Neoptera</taxon>
        <taxon>Endopterygota</taxon>
        <taxon>Lepidoptera</taxon>
        <taxon>Glossata</taxon>
        <taxon>Ditrysia</taxon>
        <taxon>Yponomeutoidea</taxon>
        <taxon>Plutellidae</taxon>
        <taxon>Plutella</taxon>
    </lineage>
</organism>
<dbReference type="InterPro" id="IPR006317">
    <property type="entry name" value="Ubiquinol_cyt_c_Rdtase_Fe-S-su"/>
</dbReference>
<keyword evidence="11" id="KW-0249">Electron transport</keyword>
<feature type="domain" description="Rieske" evidence="14">
    <location>
        <begin position="201"/>
        <end position="268"/>
    </location>
</feature>
<protein>
    <recommendedName>
        <fullName evidence="11">Cytochrome b-c1 complex subunit Rieske, mitochondrial</fullName>
        <ecNumber evidence="11">7.1.1.8</ecNumber>
    </recommendedName>
</protein>
<evidence type="ECO:0000256" key="8">
    <source>
        <dbReference type="ARBA" id="ARBA00023014"/>
    </source>
</evidence>
<dbReference type="InterPro" id="IPR005805">
    <property type="entry name" value="Rieske_Fe-S_prot_C"/>
</dbReference>
<keyword evidence="11" id="KW-0813">Transport</keyword>
<keyword evidence="6" id="KW-1133">Transmembrane helix</keyword>
<dbReference type="EC" id="7.1.1.8" evidence="11"/>
<keyword evidence="12" id="KW-0496">Mitochondrion</keyword>
<keyword evidence="8" id="KW-0411">Iron-sulfur</keyword>
<evidence type="ECO:0000256" key="12">
    <source>
        <dbReference type="RuleBase" id="RU004495"/>
    </source>
</evidence>
<keyword evidence="12" id="KW-0679">Respiratory chain</keyword>
<dbReference type="PROSITE" id="PS51296">
    <property type="entry name" value="RIESKE"/>
    <property type="match status" value="1"/>
</dbReference>
<dbReference type="CDD" id="cd03470">
    <property type="entry name" value="Rieske_cytochrome_bc1"/>
    <property type="match status" value="1"/>
</dbReference>
<keyword evidence="4" id="KW-0001">2Fe-2S</keyword>
<dbReference type="InterPro" id="IPR014349">
    <property type="entry name" value="Rieske_Fe-S_prot"/>
</dbReference>
<evidence type="ECO:0000256" key="7">
    <source>
        <dbReference type="ARBA" id="ARBA00023004"/>
    </source>
</evidence>
<evidence type="ECO:0000259" key="14">
    <source>
        <dbReference type="PROSITE" id="PS51296"/>
    </source>
</evidence>